<evidence type="ECO:0000313" key="4">
    <source>
        <dbReference type="WBParaSite" id="nRc.2.0.1.t40459-RA"/>
    </source>
</evidence>
<dbReference type="InterPro" id="IPR024964">
    <property type="entry name" value="CTLH/CRA"/>
</dbReference>
<feature type="domain" description="CTLH" evidence="2">
    <location>
        <begin position="12"/>
        <end position="69"/>
    </location>
</feature>
<feature type="region of interest" description="Disordered" evidence="1">
    <location>
        <begin position="110"/>
        <end position="150"/>
    </location>
</feature>
<sequence length="299" mass="33430">MTDQTAEEDSESIGRRERISKLIMGGHISDAIRLIQQYFPGLLERHKNLLFMLKCRQFVEMVAGNDEFHPSSTSNALRDQNATSTDKQQQQHQRFSGYCLPTPQLCGRYRSPTNSGANDTYPTKKCNFVSPHASPKDSPRNSPHCSSNGTTAAHVIVTPSSPRKSSLPPPVIDHQLLRHKSVSPSIGSGGHNENVNGATVTTRSSDVSFLSNGCPKCSRLNSYDNIRQQKCENIKDQDVMMGVDEEKYLDDNMEKMDDDAMGTYFRRNLSKAPNSTNEKIRWSVLEIETTKSQFIGTDN</sequence>
<protein>
    <submittedName>
        <fullName evidence="4">CTLH domain-containing protein</fullName>
    </submittedName>
</protein>
<dbReference type="PROSITE" id="PS50897">
    <property type="entry name" value="CTLH"/>
    <property type="match status" value="1"/>
</dbReference>
<evidence type="ECO:0000313" key="3">
    <source>
        <dbReference type="Proteomes" id="UP000887565"/>
    </source>
</evidence>
<dbReference type="PANTHER" id="PTHR12864">
    <property type="entry name" value="RAN BINDING PROTEIN 9-RELATED"/>
    <property type="match status" value="1"/>
</dbReference>
<dbReference type="SMART" id="SM00668">
    <property type="entry name" value="CTLH"/>
    <property type="match status" value="1"/>
</dbReference>
<dbReference type="AlphaFoldDB" id="A0A915KPS1"/>
<organism evidence="3 4">
    <name type="scientific">Romanomermis culicivorax</name>
    <name type="common">Nematode worm</name>
    <dbReference type="NCBI Taxonomy" id="13658"/>
    <lineage>
        <taxon>Eukaryota</taxon>
        <taxon>Metazoa</taxon>
        <taxon>Ecdysozoa</taxon>
        <taxon>Nematoda</taxon>
        <taxon>Enoplea</taxon>
        <taxon>Dorylaimia</taxon>
        <taxon>Mermithida</taxon>
        <taxon>Mermithoidea</taxon>
        <taxon>Mermithidae</taxon>
        <taxon>Romanomermis</taxon>
    </lineage>
</organism>
<accession>A0A915KPS1</accession>
<feature type="compositionally biased region" description="Polar residues" evidence="1">
    <location>
        <begin position="140"/>
        <end position="150"/>
    </location>
</feature>
<feature type="compositionally biased region" description="Polar residues" evidence="1">
    <location>
        <begin position="111"/>
        <end position="121"/>
    </location>
</feature>
<dbReference type="InterPro" id="IPR006595">
    <property type="entry name" value="CTLH_C"/>
</dbReference>
<dbReference type="InterPro" id="IPR050618">
    <property type="entry name" value="Ubq-SigPath_Reg"/>
</dbReference>
<feature type="compositionally biased region" description="Polar residues" evidence="1">
    <location>
        <begin position="70"/>
        <end position="94"/>
    </location>
</feature>
<dbReference type="WBParaSite" id="nRc.2.0.1.t40459-RA">
    <property type="protein sequence ID" value="nRc.2.0.1.t40459-RA"/>
    <property type="gene ID" value="nRc.2.0.1.g40459"/>
</dbReference>
<keyword evidence="3" id="KW-1185">Reference proteome</keyword>
<proteinExistence type="predicted"/>
<feature type="region of interest" description="Disordered" evidence="1">
    <location>
        <begin position="69"/>
        <end position="96"/>
    </location>
</feature>
<evidence type="ECO:0000259" key="2">
    <source>
        <dbReference type="PROSITE" id="PS50897"/>
    </source>
</evidence>
<dbReference type="Proteomes" id="UP000887565">
    <property type="component" value="Unplaced"/>
</dbReference>
<evidence type="ECO:0000256" key="1">
    <source>
        <dbReference type="SAM" id="MobiDB-lite"/>
    </source>
</evidence>
<name>A0A915KPS1_ROMCU</name>
<reference evidence="4" key="1">
    <citation type="submission" date="2022-11" db="UniProtKB">
        <authorList>
            <consortium name="WormBaseParasite"/>
        </authorList>
    </citation>
    <scope>IDENTIFICATION</scope>
</reference>
<dbReference type="Pfam" id="PF10607">
    <property type="entry name" value="CTLH"/>
    <property type="match status" value="1"/>
</dbReference>